<dbReference type="STRING" id="1210086.GCA_001613105_04101"/>
<accession>A0A370I4S3</accession>
<protein>
    <submittedName>
        <fullName evidence="1">Uncharacterized protein</fullName>
    </submittedName>
</protein>
<proteinExistence type="predicted"/>
<name>A0A370I4S3_9NOCA</name>
<dbReference type="EMBL" id="QQBC01000005">
    <property type="protein sequence ID" value="RDI65737.1"/>
    <property type="molecule type" value="Genomic_DNA"/>
</dbReference>
<evidence type="ECO:0000313" key="1">
    <source>
        <dbReference type="EMBL" id="RDI65737.1"/>
    </source>
</evidence>
<keyword evidence="2" id="KW-1185">Reference proteome</keyword>
<gene>
    <name evidence="1" type="ORF">DFR76_10552</name>
</gene>
<dbReference type="Proteomes" id="UP000254869">
    <property type="component" value="Unassembled WGS sequence"/>
</dbReference>
<dbReference type="AlphaFoldDB" id="A0A370I4S3"/>
<reference evidence="1 2" key="1">
    <citation type="submission" date="2018-07" db="EMBL/GenBank/DDBJ databases">
        <title>Genomic Encyclopedia of Type Strains, Phase IV (KMG-IV): sequencing the most valuable type-strain genomes for metagenomic binning, comparative biology and taxonomic classification.</title>
        <authorList>
            <person name="Goeker M."/>
        </authorList>
    </citation>
    <scope>NUCLEOTIDE SEQUENCE [LARGE SCALE GENOMIC DNA]</scope>
    <source>
        <strain evidence="1 2">DSM 44290</strain>
    </source>
</reference>
<evidence type="ECO:0000313" key="2">
    <source>
        <dbReference type="Proteomes" id="UP000254869"/>
    </source>
</evidence>
<dbReference type="RefSeq" id="WP_147287951.1">
    <property type="nucleotide sequence ID" value="NZ_QQBC01000005.1"/>
</dbReference>
<sequence length="238" mass="25792">MPIPEGPVAAGRLVDVLRSNRTTNVGSIHLPSGEVLRQKDGPMWGPSSVFKETRDMSVRQCKTGWPNHERFRKEIAATLVEVLRDGLGAAPQRLRYTAADNDGPVDALYGGTRKLTSVAPDRPFHRDAAETCIDWGDFAERLDWAITTLPSGQVLSLHAPSETGDAPASNSSVSSKSTANVCWVERCHSIARNCTLGWTRSDGIGHQRISVASSTRSGRVLAHGRCRTAPLASWSPAR</sequence>
<organism evidence="1 2">
    <name type="scientific">Nocardia pseudobrasiliensis</name>
    <dbReference type="NCBI Taxonomy" id="45979"/>
    <lineage>
        <taxon>Bacteria</taxon>
        <taxon>Bacillati</taxon>
        <taxon>Actinomycetota</taxon>
        <taxon>Actinomycetes</taxon>
        <taxon>Mycobacteriales</taxon>
        <taxon>Nocardiaceae</taxon>
        <taxon>Nocardia</taxon>
    </lineage>
</organism>
<comment type="caution">
    <text evidence="1">The sequence shown here is derived from an EMBL/GenBank/DDBJ whole genome shotgun (WGS) entry which is preliminary data.</text>
</comment>